<feature type="compositionally biased region" description="Low complexity" evidence="5">
    <location>
        <begin position="53"/>
        <end position="95"/>
    </location>
</feature>
<sequence length="2648" mass="277639">MVGKNNQQKLIDSNVREHYKAYKVGKKWVFASIASLSLSAALFLAGGTTAFAQDNTVNTGTNDTTESTPNSKLSGSSVKLSSAADSSQTDSAAHANTNSQGADQSGTAENKGTGNTQANQNLTSAAAKSTAAAQSTPTASVFDSADTDSQQQTVQPGKQSGTADQQTAQSDPQSGASNQQTVQTDTQTKGTSQDANTKTLVEPTASELQTAKNQSAQVYTQTLKPQTVIAVGDSDTEASLTLSSPGVGYGTTNPNDQLVATFKVTAQPGDKYVITLPAATQVFSYKSVDPLAAAVGTTVVDTPKNGPVTITDTFNVATVTTQLIKIGLNDNYLAQWQAMDNVGKTVTETITWSANGGDPVPVTFTQTIKPTVNLTGVTQLFPDAGSVPELLPNTNYVFSLAVNEANGVKDGGSTTSLVNLDDNYGGTTVTIPVPAGFKLDETNTAKINSFSAGHPDKTTITQPGGAGTDLIINVPVGSGTENWRNEGPYKIIGSFDITQPATDTDYTADGGPAFSQIINSDGDKLTATAAPWKVTILGVNSGGSAIGAGKATVSAHASEAQLLLDNDPTDDPTYLSSFGFMMNAIQDTSDATITIKIPDGLDATGIQTPTSDVNPKVYLPGTTSYSYVLTLADGSTETGTVNAGDKVVPTKSSSIRTLVLTPNQLAPGANTETAVGYDVTKPVTGPYQNLIVYGNLAQTYDNGDPVKYGDTLTSSIALSTSKSDAAADTVSATIVQTVVEDSSYGIGYAKQSSTTPGEEGGNFYVQGGNYGQVSKKIFEPIFYFVLPTAVAVDGTPTALPGAKISEFKSNDGHTVVKIDYTGTGITVNTDDASKNGNINVVNNPDALPGSYPYLMYIVSPTTKLTNKTRVENTSYTEGNQNAFLMQNGSGNWQIVTASSFFNTSLAQGNTDPDPVAAGKSDDQGSSTLTFYDNILYLALEANAKDSQASIAINLPTIGDAKGSQYTFNLDGPITVPTNYTDVSGTGTAINPTVLYSTKPQTMLGTETAPDLTGYVPASEVKDWSTIRSVIVQIKDIKANSSTGRIALTGTTAEPFATQAGKTGSLQTAFYGDGAKVSLGGSQDASIKIIGDSTIQARYHYVDQNGKDQYVALDDLKQKLNDNVDVFKNDYPTKVTDFSAADQALIPAGYSLVQDSAGNVDPKIIDGTGDGSAIFGTVAQYFYDGDFVQYELESNISATVNYVDDDNGGAVVGSGVELNGAANATSTWNLGKVPAGYVLVDNQPNVSVNSDTKDVTGTYTFTTDPKQTINVHLTHHVSHGTVQTTRTINYLLNGSTTQVADPTIQTITWNSSTDDITGATVYTAQNPFGPQNTAVVPGYSAKLAEVAAEYPDATTTKPTDSSVDVYYTADPQTLKVTYVDDSDGSTVKTDSVNGETNGTGTYTAVVPAKYELAKGQSSTVPYTLTTGINAITIHLTHHFTTSAATTTRTINYLLNGTTTQLADPTVQTITWAVRTDDVNGNTVYTAQDPYGPQATATVAGYTAKLAEVAANYPDATTSKPTDSTVNVYYTADPQTLAVTYVDDTDGSTVKTDSVNGETDGTGTYTAVVPAKYELAKGQAATVPYTLTTGTNAITIHLTHHFTTSTATTTRTINYLLNGTTTQLADPTVQTITWAVRTDDVNGNTVYTAQDPYGPQATATVAGYTAKLAEVAANYPDATTSKPTDSTVNVYYTADPQTLAVTYVDDTDGSTVKTDSVNGETDGTGTYTAVVPAKYELAKGQAATVPYTLTTGTNAITIHLTHHFTTSTATTTRTINYLLNGTTTQLADPTVQTITWAVRTDDVNGNTVYTAQDPYGPQATATVAGYTAKLAEVAANYPDATTSKPTDSTVNVYYTADPQTLAVTYVDDTDGSTVKTDSVNGETDGTGTYTAVVPAKYELAKGQAATVPYTLTTGTNAITIHLTHHFTTSTATTTRTINYLLNGTTTQLADPTVQTVTWAVRTDEVNGNTVYTAQNPYGPQATATVAGYTAKLAEVAANYPDATTSKPTDSTVNVYYTADPQTLAVTYVDDTDGSIVKTDSVNGETDGTGTYTAVVPAKYELAKGQAATVPYTLTTGTNAITIHLTHHFTTSTATTTRTINYLLNGTTTKLADPTVQTVTWAVRTDDVNGNTVYTAQNPYGPQNAAVVPGYTAKLAEVAAEYPDATTTKPTDSSVDVYYTADPQTLQVTYVDDTDGSTVKTDHVNGITDQTGSYSVTVPAGYLLANGQANTLPYTLTAGNNSLTVHLTHHITDSTMQTTQTVDYLIQGTTTPLKAPTSQTITWNVAKDDVTGISTYTPETQYAATSAPAFDGYIPSTYEVTASTLTATTSKPNNSVETIFYGPVQEGLTVKYIDDPTGKLVKTEQMGGSNGTTLTIDPVAPAGYVLANGQPTELTYTLTPGDNAVTVHLNHHITHTNWVTTRTIHFVDQNGNQIADPVTQTLTWNVSTDDITGRTVAIPQGGYAEYPAKDISGYTATTAGIPADDLYPVMGDDVHSSNVYIVYTVNPTTPVTPLTNGGEGTDGQPDVNQPGGGTDETQQPGEGEDQNDDQHPQSGQNNDQNGAPGLQSGQENATGEESGAEMASAENSGAKARVKADMSQSASRQSQAAASKGEKLPQTNEHENHSSLIGLALLSVMSLLGLAKRKKHEES</sequence>
<dbReference type="Pfam" id="PF17966">
    <property type="entry name" value="Muc_B2"/>
    <property type="match status" value="2"/>
</dbReference>
<dbReference type="EMBL" id="WNJO01000002">
    <property type="protein sequence ID" value="MTV81573.1"/>
    <property type="molecule type" value="Genomic_DNA"/>
</dbReference>
<dbReference type="InterPro" id="IPR041495">
    <property type="entry name" value="Mub_B2"/>
</dbReference>
<protein>
    <submittedName>
        <fullName evidence="7">LPXTG cell wall anchor domain-containing protein</fullName>
    </submittedName>
</protein>
<keyword evidence="8" id="KW-1185">Reference proteome</keyword>
<dbReference type="InterPro" id="IPR041558">
    <property type="entry name" value="MucBP_2"/>
</dbReference>
<keyword evidence="1" id="KW-0134">Cell wall</keyword>
<feature type="compositionally biased region" description="Polar residues" evidence="5">
    <location>
        <begin position="2549"/>
        <end position="2570"/>
    </location>
</feature>
<evidence type="ECO:0000256" key="4">
    <source>
        <dbReference type="ARBA" id="ARBA00023088"/>
    </source>
</evidence>
<organism evidence="7 8">
    <name type="scientific">Secundilactobacillus folii</name>
    <dbReference type="NCBI Taxonomy" id="2678357"/>
    <lineage>
        <taxon>Bacteria</taxon>
        <taxon>Bacillati</taxon>
        <taxon>Bacillota</taxon>
        <taxon>Bacilli</taxon>
        <taxon>Lactobacillales</taxon>
        <taxon>Lactobacillaceae</taxon>
        <taxon>Secundilactobacillus</taxon>
    </lineage>
</organism>
<feature type="compositionally biased region" description="Low complexity" evidence="5">
    <location>
        <begin position="123"/>
        <end position="140"/>
    </location>
</feature>
<dbReference type="Gene3D" id="2.60.40.4300">
    <property type="match status" value="8"/>
</dbReference>
<dbReference type="Proteomes" id="UP000466388">
    <property type="component" value="Unassembled WGS sequence"/>
</dbReference>
<keyword evidence="4" id="KW-0572">Peptidoglycan-anchor</keyword>
<keyword evidence="2" id="KW-0964">Secreted</keyword>
<evidence type="ECO:0000259" key="6">
    <source>
        <dbReference type="PROSITE" id="PS50847"/>
    </source>
</evidence>
<evidence type="ECO:0000256" key="5">
    <source>
        <dbReference type="SAM" id="MobiDB-lite"/>
    </source>
</evidence>
<name>A0A7X2XU17_9LACO</name>
<feature type="domain" description="Gram-positive cocci surface proteins LPxTG" evidence="6">
    <location>
        <begin position="2613"/>
        <end position="2648"/>
    </location>
</feature>
<comment type="caution">
    <text evidence="7">The sequence shown here is derived from an EMBL/GenBank/DDBJ whole genome shotgun (WGS) entry which is preliminary data.</text>
</comment>
<accession>A0A7X2XU17</accession>
<dbReference type="Pfam" id="PF17965">
    <property type="entry name" value="MucBP_2"/>
    <property type="match status" value="7"/>
</dbReference>
<evidence type="ECO:0000313" key="7">
    <source>
        <dbReference type="EMBL" id="MTV81573.1"/>
    </source>
</evidence>
<evidence type="ECO:0000256" key="2">
    <source>
        <dbReference type="ARBA" id="ARBA00022525"/>
    </source>
</evidence>
<evidence type="ECO:0000313" key="8">
    <source>
        <dbReference type="Proteomes" id="UP000466388"/>
    </source>
</evidence>
<dbReference type="Pfam" id="PF19258">
    <property type="entry name" value="KxYKxGKxW_sig"/>
    <property type="match status" value="1"/>
</dbReference>
<dbReference type="RefSeq" id="WP_155430849.1">
    <property type="nucleotide sequence ID" value="NZ_WNJO01000002.1"/>
</dbReference>
<dbReference type="Gene3D" id="3.10.20.320">
    <property type="entry name" value="Putative peptidoglycan bound protein (lpxtg motif)"/>
    <property type="match status" value="8"/>
</dbReference>
<feature type="compositionally biased region" description="Polar residues" evidence="5">
    <location>
        <begin position="147"/>
        <end position="197"/>
    </location>
</feature>
<evidence type="ECO:0000256" key="3">
    <source>
        <dbReference type="ARBA" id="ARBA00022729"/>
    </source>
</evidence>
<dbReference type="NCBIfam" id="TIGR01167">
    <property type="entry name" value="LPXTG_anchor"/>
    <property type="match status" value="1"/>
</dbReference>
<dbReference type="InterPro" id="IPR022263">
    <property type="entry name" value="KxYKxGKxW"/>
</dbReference>
<feature type="compositionally biased region" description="Low complexity" evidence="5">
    <location>
        <begin position="2572"/>
        <end position="2587"/>
    </location>
</feature>
<feature type="compositionally biased region" description="Low complexity" evidence="5">
    <location>
        <begin position="2596"/>
        <end position="2608"/>
    </location>
</feature>
<dbReference type="PROSITE" id="PS50847">
    <property type="entry name" value="GRAM_POS_ANCHORING"/>
    <property type="match status" value="1"/>
</dbReference>
<feature type="region of interest" description="Disordered" evidence="5">
    <location>
        <begin position="2508"/>
        <end position="2621"/>
    </location>
</feature>
<keyword evidence="3" id="KW-0732">Signal</keyword>
<feature type="compositionally biased region" description="Polar residues" evidence="5">
    <location>
        <begin position="96"/>
        <end position="122"/>
    </location>
</feature>
<gene>
    <name evidence="7" type="ORF">GM612_02745</name>
</gene>
<evidence type="ECO:0000256" key="1">
    <source>
        <dbReference type="ARBA" id="ARBA00022512"/>
    </source>
</evidence>
<feature type="compositionally biased region" description="Basic and acidic residues" evidence="5">
    <location>
        <begin position="2609"/>
        <end position="2621"/>
    </location>
</feature>
<dbReference type="NCBIfam" id="TIGR03715">
    <property type="entry name" value="KxYKxGKxW"/>
    <property type="match status" value="1"/>
</dbReference>
<feature type="region of interest" description="Disordered" evidence="5">
    <location>
        <begin position="53"/>
        <end position="197"/>
    </location>
</feature>
<reference evidence="7 8" key="1">
    <citation type="submission" date="2019-11" db="EMBL/GenBank/DDBJ databases">
        <title>Lactobacillus sp. nov. CRM56-3, isolated from fermented tea leaves.</title>
        <authorList>
            <person name="Phuengjayaem S."/>
            <person name="Tanasupawat S."/>
        </authorList>
    </citation>
    <scope>NUCLEOTIDE SEQUENCE [LARGE SCALE GENOMIC DNA]</scope>
    <source>
        <strain evidence="7 8">CRM56-3</strain>
    </source>
</reference>
<dbReference type="InterPro" id="IPR019931">
    <property type="entry name" value="LPXTG_anchor"/>
</dbReference>
<proteinExistence type="predicted"/>